<evidence type="ECO:0000313" key="3">
    <source>
        <dbReference type="EMBL" id="AKT36984.1"/>
    </source>
</evidence>
<dbReference type="InterPro" id="IPR019949">
    <property type="entry name" value="CmoO-like"/>
</dbReference>
<keyword evidence="4" id="KW-1185">Reference proteome</keyword>
<dbReference type="AlphaFoldDB" id="A0A0K1E7Z8"/>
<dbReference type="InterPro" id="IPR036661">
    <property type="entry name" value="Luciferase-like_sf"/>
</dbReference>
<accession>A0A0K1E7Z8</accession>
<dbReference type="GO" id="GO:0005829">
    <property type="term" value="C:cytosol"/>
    <property type="evidence" value="ECO:0007669"/>
    <property type="project" value="TreeGrafter"/>
</dbReference>
<dbReference type="InterPro" id="IPR011251">
    <property type="entry name" value="Luciferase-like_dom"/>
</dbReference>
<gene>
    <name evidence="3" type="ORF">CMC5_011100</name>
</gene>
<dbReference type="InterPro" id="IPR050766">
    <property type="entry name" value="Bact_Lucif_Oxidored"/>
</dbReference>
<dbReference type="KEGG" id="ccro:CMC5_011100"/>
<dbReference type="Gene3D" id="3.20.20.30">
    <property type="entry name" value="Luciferase-like domain"/>
    <property type="match status" value="1"/>
</dbReference>
<dbReference type="RefSeq" id="WP_050435724.1">
    <property type="nucleotide sequence ID" value="NZ_CP012159.1"/>
</dbReference>
<evidence type="ECO:0000259" key="2">
    <source>
        <dbReference type="Pfam" id="PF00296"/>
    </source>
</evidence>
<dbReference type="SUPFAM" id="SSF51679">
    <property type="entry name" value="Bacterial luciferase-like"/>
    <property type="match status" value="1"/>
</dbReference>
<dbReference type="PANTHER" id="PTHR30137:SF6">
    <property type="entry name" value="LUCIFERASE-LIKE MONOOXYGENASE"/>
    <property type="match status" value="1"/>
</dbReference>
<dbReference type="PATRIC" id="fig|52.7.peg.1186"/>
<dbReference type="EMBL" id="CP012159">
    <property type="protein sequence ID" value="AKT36984.1"/>
    <property type="molecule type" value="Genomic_DNA"/>
</dbReference>
<dbReference type="Proteomes" id="UP000067626">
    <property type="component" value="Chromosome"/>
</dbReference>
<evidence type="ECO:0000256" key="1">
    <source>
        <dbReference type="ARBA" id="ARBA00007789"/>
    </source>
</evidence>
<comment type="similarity">
    <text evidence="1">To bacterial alkanal monooxygenase alpha and beta chains.</text>
</comment>
<evidence type="ECO:0000313" key="4">
    <source>
        <dbReference type="Proteomes" id="UP000067626"/>
    </source>
</evidence>
<dbReference type="GO" id="GO:0016705">
    <property type="term" value="F:oxidoreductase activity, acting on paired donors, with incorporation or reduction of molecular oxygen"/>
    <property type="evidence" value="ECO:0007669"/>
    <property type="project" value="InterPro"/>
</dbReference>
<dbReference type="OrthoDB" id="9780518at2"/>
<dbReference type="NCBIfam" id="TIGR03558">
    <property type="entry name" value="oxido_grp_1"/>
    <property type="match status" value="1"/>
</dbReference>
<feature type="domain" description="Luciferase-like" evidence="2">
    <location>
        <begin position="1"/>
        <end position="303"/>
    </location>
</feature>
<protein>
    <recommendedName>
        <fullName evidence="2">Luciferase-like domain-containing protein</fullName>
    </recommendedName>
</protein>
<dbReference type="PANTHER" id="PTHR30137">
    <property type="entry name" value="LUCIFERASE-LIKE MONOOXYGENASE"/>
    <property type="match status" value="1"/>
</dbReference>
<dbReference type="Pfam" id="PF00296">
    <property type="entry name" value="Bac_luciferase"/>
    <property type="match status" value="1"/>
</dbReference>
<dbReference type="CDD" id="cd00347">
    <property type="entry name" value="Flavin_utilizing_monoxygenases"/>
    <property type="match status" value="2"/>
</dbReference>
<organism evidence="3 4">
    <name type="scientific">Chondromyces crocatus</name>
    <dbReference type="NCBI Taxonomy" id="52"/>
    <lineage>
        <taxon>Bacteria</taxon>
        <taxon>Pseudomonadati</taxon>
        <taxon>Myxococcota</taxon>
        <taxon>Polyangia</taxon>
        <taxon>Polyangiales</taxon>
        <taxon>Polyangiaceae</taxon>
        <taxon>Chondromyces</taxon>
    </lineage>
</organism>
<reference evidence="3 4" key="1">
    <citation type="submission" date="2015-07" db="EMBL/GenBank/DDBJ databases">
        <title>Genome analysis of myxobacterium Chondromyces crocatus Cm c5 reveals a high potential for natural compound synthesis and the genetic basis for the loss of fruiting body formation.</title>
        <authorList>
            <person name="Zaburannyi N."/>
            <person name="Bunk B."/>
            <person name="Maier J."/>
            <person name="Overmann J."/>
            <person name="Mueller R."/>
        </authorList>
    </citation>
    <scope>NUCLEOTIDE SEQUENCE [LARGE SCALE GENOMIC DNA]</scope>
    <source>
        <strain evidence="3 4">Cm c5</strain>
    </source>
</reference>
<dbReference type="STRING" id="52.CMC5_011100"/>
<sequence length="340" mass="37009">MKLSIVDISPVPPGATQADALAHTIALARHAERLGYERYWLAEHHGTASIASHAPEVLIPAVAAATRSIRVGSGAVLLNHYSPYKVAEQFRTLHALFPGRIDMGIGRAFAGRIPEVALQRHRAQRRPVDDYGEQLVELIAWVGQEMPPNHPFAEAPILPDVPGAPEMWLLGSSPSSPHVAAQLGLPYAFAGFISPDGALAALRTYREEFEPTAAEKVGVKAPRAILAMHVVCADTQAEAEHLAMTVRCMYARLSRGDLGSRLATPEEAIAELGGLRHATDEPWPRFVIGDPERVRTALERMARETHAEEIVIQDIILDPAARARSYELLARAFDLTPRAA</sequence>
<proteinExistence type="predicted"/>
<name>A0A0K1E7Z8_CHOCO</name>